<dbReference type="RefSeq" id="XP_037196163.1">
    <property type="nucleotide sequence ID" value="XM_037332009.1"/>
</dbReference>
<dbReference type="EMBL" id="JABFCT010000003">
    <property type="protein sequence ID" value="KAF5877217.1"/>
    <property type="molecule type" value="Genomic_DNA"/>
</dbReference>
<protein>
    <submittedName>
        <fullName evidence="1">Uncharacterized protein</fullName>
    </submittedName>
</protein>
<organism evidence="1 2">
    <name type="scientific">Botrytis fragariae</name>
    <dbReference type="NCBI Taxonomy" id="1964551"/>
    <lineage>
        <taxon>Eukaryota</taxon>
        <taxon>Fungi</taxon>
        <taxon>Dikarya</taxon>
        <taxon>Ascomycota</taxon>
        <taxon>Pezizomycotina</taxon>
        <taxon>Leotiomycetes</taxon>
        <taxon>Helotiales</taxon>
        <taxon>Sclerotiniaceae</taxon>
        <taxon>Botrytis</taxon>
    </lineage>
</organism>
<dbReference type="AlphaFoldDB" id="A0A8H6EM17"/>
<name>A0A8H6EM17_9HELO</name>
<dbReference type="GeneID" id="59255701"/>
<comment type="caution">
    <text evidence="1">The sequence shown here is derived from an EMBL/GenBank/DDBJ whole genome shotgun (WGS) entry which is preliminary data.</text>
</comment>
<accession>A0A8H6EM17</accession>
<keyword evidence="2" id="KW-1185">Reference proteome</keyword>
<evidence type="ECO:0000313" key="1">
    <source>
        <dbReference type="EMBL" id="KAF5877217.1"/>
    </source>
</evidence>
<proteinExistence type="predicted"/>
<evidence type="ECO:0000313" key="2">
    <source>
        <dbReference type="Proteomes" id="UP000531561"/>
    </source>
</evidence>
<dbReference type="OrthoDB" id="10401845at2759"/>
<dbReference type="Proteomes" id="UP000531561">
    <property type="component" value="Unassembled WGS sequence"/>
</dbReference>
<reference evidence="1 2" key="1">
    <citation type="journal article" date="2020" name="Phytopathology">
        <title>A high-quality genome resource of Botrytis fragariae, a new and rapidly spreading fungal pathogen causing strawberry gray mold in the U.S.A.</title>
        <authorList>
            <person name="Wu Y."/>
            <person name="Saski C.A."/>
            <person name="Schnabel G."/>
            <person name="Xiao S."/>
            <person name="Hu M."/>
        </authorList>
    </citation>
    <scope>NUCLEOTIDE SEQUENCE [LARGE SCALE GENOMIC DNA]</scope>
    <source>
        <strain evidence="1 2">BVB16</strain>
    </source>
</reference>
<sequence>MCRFIYSLAACGHGFITGKQKREQHLAWEAESSRGSAPPPACSTPEADLHDVQTYEGNCYDGKQKFSKNFGLDMVELREEAILIKRDMNKAILAADDVYTGKQRYEILKRFELYNQAFEMMFEDAEHALQSAQEGLIRVQGEVDGAKKEAAEWKKYARLLKVDE</sequence>
<gene>
    <name evidence="1" type="ORF">Bfra_001582</name>
</gene>